<dbReference type="Proteomes" id="UP000282977">
    <property type="component" value="Unassembled WGS sequence"/>
</dbReference>
<name>A0A437J4I1_9SPHN</name>
<protein>
    <submittedName>
        <fullName evidence="1">Uncharacterized protein</fullName>
    </submittedName>
</protein>
<keyword evidence="2" id="KW-1185">Reference proteome</keyword>
<sequence length="73" mass="8181">MTRSDANPDWTIDFSNHRATRGSVEIGFEPVPNGHLALTYLHGRPVSLERQCEIAGEAIEAIDLAQRRRRLAP</sequence>
<accession>A0A437J4I1</accession>
<comment type="caution">
    <text evidence="1">The sequence shown here is derived from an EMBL/GenBank/DDBJ whole genome shotgun (WGS) entry which is preliminary data.</text>
</comment>
<proteinExistence type="predicted"/>
<dbReference type="AlphaFoldDB" id="A0A437J4I1"/>
<gene>
    <name evidence="1" type="ORF">ENE74_14485</name>
</gene>
<evidence type="ECO:0000313" key="1">
    <source>
        <dbReference type="EMBL" id="RVT39571.1"/>
    </source>
</evidence>
<dbReference type="EMBL" id="RZUL01000006">
    <property type="protein sequence ID" value="RVT39571.1"/>
    <property type="molecule type" value="Genomic_DNA"/>
</dbReference>
<reference evidence="1 2" key="1">
    <citation type="submission" date="2019-01" db="EMBL/GenBank/DDBJ databases">
        <authorList>
            <person name="Chen W.-M."/>
        </authorList>
    </citation>
    <scope>NUCLEOTIDE SEQUENCE [LARGE SCALE GENOMIC DNA]</scope>
    <source>
        <strain evidence="1 2">TLA-22</strain>
    </source>
</reference>
<dbReference type="RefSeq" id="WP_127691654.1">
    <property type="nucleotide sequence ID" value="NZ_RZUL01000006.1"/>
</dbReference>
<evidence type="ECO:0000313" key="2">
    <source>
        <dbReference type="Proteomes" id="UP000282977"/>
    </source>
</evidence>
<dbReference type="OrthoDB" id="9860761at2"/>
<organism evidence="1 2">
    <name type="scientific">Sphingobium algorifonticola</name>
    <dbReference type="NCBI Taxonomy" id="2008318"/>
    <lineage>
        <taxon>Bacteria</taxon>
        <taxon>Pseudomonadati</taxon>
        <taxon>Pseudomonadota</taxon>
        <taxon>Alphaproteobacteria</taxon>
        <taxon>Sphingomonadales</taxon>
        <taxon>Sphingomonadaceae</taxon>
        <taxon>Sphingobium</taxon>
    </lineage>
</organism>